<dbReference type="OrthoDB" id="2364877at2759"/>
<keyword evidence="1" id="KW-0880">Kelch repeat</keyword>
<evidence type="ECO:0000256" key="1">
    <source>
        <dbReference type="ARBA" id="ARBA00022441"/>
    </source>
</evidence>
<dbReference type="Pfam" id="PF24681">
    <property type="entry name" value="Kelch_KLHDC2_KLHL20_DRC7"/>
    <property type="match status" value="1"/>
</dbReference>
<evidence type="ECO:0000256" key="2">
    <source>
        <dbReference type="ARBA" id="ARBA00022737"/>
    </source>
</evidence>
<keyword evidence="2" id="KW-0677">Repeat</keyword>
<dbReference type="PANTHER" id="PTHR46093">
    <property type="entry name" value="ACYL-COA-BINDING DOMAIN-CONTAINING PROTEIN 5"/>
    <property type="match status" value="1"/>
</dbReference>
<accession>A0A397TG82</accession>
<sequence length="236" mass="26620">MLNLMMEKYIFFVGSESDDLGRIIRLNTGLQDLTWVPGENINPPSARYGYAATLTKVGLILYIGGIYRNGFYANMNEIPIFDAIKDNWLNAIMDSTGEIIPEGRQMHSAVLSDHNTIIIYGGYHNGVFSKPELVILDISKPVYNWIQPTTNEIIEPRWGHTSTFIYSQMIVAFEINSTLSILSNPTKTSFNRVSSFSIPNPVKPPIINKPLPTENLGICYKQQKMEKANEVNNNLE</sequence>
<keyword evidence="4" id="KW-1185">Reference proteome</keyword>
<dbReference type="Proteomes" id="UP000265703">
    <property type="component" value="Unassembled WGS sequence"/>
</dbReference>
<dbReference type="Gene3D" id="2.120.10.80">
    <property type="entry name" value="Kelch-type beta propeller"/>
    <property type="match status" value="1"/>
</dbReference>
<organism evidence="3 4">
    <name type="scientific">Glomus cerebriforme</name>
    <dbReference type="NCBI Taxonomy" id="658196"/>
    <lineage>
        <taxon>Eukaryota</taxon>
        <taxon>Fungi</taxon>
        <taxon>Fungi incertae sedis</taxon>
        <taxon>Mucoromycota</taxon>
        <taxon>Glomeromycotina</taxon>
        <taxon>Glomeromycetes</taxon>
        <taxon>Glomerales</taxon>
        <taxon>Glomeraceae</taxon>
        <taxon>Glomus</taxon>
    </lineage>
</organism>
<name>A0A397TG82_9GLOM</name>
<evidence type="ECO:0000313" key="4">
    <source>
        <dbReference type="Proteomes" id="UP000265703"/>
    </source>
</evidence>
<evidence type="ECO:0008006" key="5">
    <source>
        <dbReference type="Google" id="ProtNLM"/>
    </source>
</evidence>
<dbReference type="InterPro" id="IPR011043">
    <property type="entry name" value="Gal_Oxase/kelch_b-propeller"/>
</dbReference>
<proteinExistence type="predicted"/>
<reference evidence="3 4" key="1">
    <citation type="submission" date="2018-06" db="EMBL/GenBank/DDBJ databases">
        <title>Comparative genomics reveals the genomic features of Rhizophagus irregularis, R. cerebriforme, R. diaphanum and Gigaspora rosea, and their symbiotic lifestyle signature.</title>
        <authorList>
            <person name="Morin E."/>
            <person name="San Clemente H."/>
            <person name="Chen E.C.H."/>
            <person name="De La Providencia I."/>
            <person name="Hainaut M."/>
            <person name="Kuo A."/>
            <person name="Kohler A."/>
            <person name="Murat C."/>
            <person name="Tang N."/>
            <person name="Roy S."/>
            <person name="Loubradou J."/>
            <person name="Henrissat B."/>
            <person name="Grigoriev I.V."/>
            <person name="Corradi N."/>
            <person name="Roux C."/>
            <person name="Martin F.M."/>
        </authorList>
    </citation>
    <scope>NUCLEOTIDE SEQUENCE [LARGE SCALE GENOMIC DNA]</scope>
    <source>
        <strain evidence="3 4">DAOM 227022</strain>
    </source>
</reference>
<gene>
    <name evidence="3" type="ORF">C1645_872781</name>
</gene>
<protein>
    <recommendedName>
        <fullName evidence="5">Galactose oxidase</fullName>
    </recommendedName>
</protein>
<dbReference type="AlphaFoldDB" id="A0A397TG82"/>
<dbReference type="SUPFAM" id="SSF50965">
    <property type="entry name" value="Galactose oxidase, central domain"/>
    <property type="match status" value="1"/>
</dbReference>
<dbReference type="PANTHER" id="PTHR46093:SF18">
    <property type="entry name" value="FIBRONECTIN TYPE-III DOMAIN-CONTAINING PROTEIN"/>
    <property type="match status" value="1"/>
</dbReference>
<evidence type="ECO:0000313" key="3">
    <source>
        <dbReference type="EMBL" id="RIA95455.1"/>
    </source>
</evidence>
<comment type="caution">
    <text evidence="3">The sequence shown here is derived from an EMBL/GenBank/DDBJ whole genome shotgun (WGS) entry which is preliminary data.</text>
</comment>
<dbReference type="InterPro" id="IPR015915">
    <property type="entry name" value="Kelch-typ_b-propeller"/>
</dbReference>
<dbReference type="EMBL" id="QKYT01000061">
    <property type="protein sequence ID" value="RIA95455.1"/>
    <property type="molecule type" value="Genomic_DNA"/>
</dbReference>